<protein>
    <submittedName>
        <fullName evidence="1">Uncharacterized protein</fullName>
    </submittedName>
</protein>
<name>A0A067S362_GALM3</name>
<keyword evidence="2" id="KW-1185">Reference proteome</keyword>
<reference evidence="2" key="1">
    <citation type="journal article" date="2014" name="Proc. Natl. Acad. Sci. U.S.A.">
        <title>Extensive sampling of basidiomycete genomes demonstrates inadequacy of the white-rot/brown-rot paradigm for wood decay fungi.</title>
        <authorList>
            <person name="Riley R."/>
            <person name="Salamov A.A."/>
            <person name="Brown D.W."/>
            <person name="Nagy L.G."/>
            <person name="Floudas D."/>
            <person name="Held B.W."/>
            <person name="Levasseur A."/>
            <person name="Lombard V."/>
            <person name="Morin E."/>
            <person name="Otillar R."/>
            <person name="Lindquist E.A."/>
            <person name="Sun H."/>
            <person name="LaButti K.M."/>
            <person name="Schmutz J."/>
            <person name="Jabbour D."/>
            <person name="Luo H."/>
            <person name="Baker S.E."/>
            <person name="Pisabarro A.G."/>
            <person name="Walton J.D."/>
            <person name="Blanchette R.A."/>
            <person name="Henrissat B."/>
            <person name="Martin F."/>
            <person name="Cullen D."/>
            <person name="Hibbett D.S."/>
            <person name="Grigoriev I.V."/>
        </authorList>
    </citation>
    <scope>NUCLEOTIDE SEQUENCE [LARGE SCALE GENOMIC DNA]</scope>
    <source>
        <strain evidence="2">CBS 339.88</strain>
    </source>
</reference>
<evidence type="ECO:0000313" key="2">
    <source>
        <dbReference type="Proteomes" id="UP000027222"/>
    </source>
</evidence>
<dbReference type="Proteomes" id="UP000027222">
    <property type="component" value="Unassembled WGS sequence"/>
</dbReference>
<proteinExistence type="predicted"/>
<dbReference type="HOGENOM" id="CLU_2885951_0_0_1"/>
<evidence type="ECO:0000313" key="1">
    <source>
        <dbReference type="EMBL" id="KDR65270.1"/>
    </source>
</evidence>
<dbReference type="AlphaFoldDB" id="A0A067S362"/>
<accession>A0A067S362</accession>
<dbReference type="EMBL" id="KL142464">
    <property type="protein sequence ID" value="KDR65270.1"/>
    <property type="molecule type" value="Genomic_DNA"/>
</dbReference>
<sequence>MDSTLHMDSIRKTWVKKTAKRPRLDWDWTGKDQKFARLIKTTTAVQSSVFVNLKIVETDKKPV</sequence>
<organism evidence="1 2">
    <name type="scientific">Galerina marginata (strain CBS 339.88)</name>
    <dbReference type="NCBI Taxonomy" id="685588"/>
    <lineage>
        <taxon>Eukaryota</taxon>
        <taxon>Fungi</taxon>
        <taxon>Dikarya</taxon>
        <taxon>Basidiomycota</taxon>
        <taxon>Agaricomycotina</taxon>
        <taxon>Agaricomycetes</taxon>
        <taxon>Agaricomycetidae</taxon>
        <taxon>Agaricales</taxon>
        <taxon>Agaricineae</taxon>
        <taxon>Strophariaceae</taxon>
        <taxon>Galerina</taxon>
    </lineage>
</organism>
<gene>
    <name evidence="1" type="ORF">GALMADRAFT_148826</name>
</gene>